<dbReference type="AlphaFoldDB" id="A0A841FBY3"/>
<reference evidence="4 5" key="1">
    <citation type="submission" date="2020-08" db="EMBL/GenBank/DDBJ databases">
        <title>Genomic Encyclopedia of Type Strains, Phase IV (KMG-IV): sequencing the most valuable type-strain genomes for metagenomic binning, comparative biology and taxonomic classification.</title>
        <authorList>
            <person name="Goeker M."/>
        </authorList>
    </citation>
    <scope>NUCLEOTIDE SEQUENCE [LARGE SCALE GENOMIC DNA]</scope>
    <source>
        <strain evidence="4 5">YIM 65646</strain>
    </source>
</reference>
<protein>
    <submittedName>
        <fullName evidence="4">Catechol 2,3-dioxygenase-like lactoylglutathione lyase family enzyme</fullName>
    </submittedName>
</protein>
<evidence type="ECO:0000313" key="5">
    <source>
        <dbReference type="Proteomes" id="UP000548476"/>
    </source>
</evidence>
<evidence type="ECO:0000259" key="3">
    <source>
        <dbReference type="PROSITE" id="PS51819"/>
    </source>
</evidence>
<feature type="compositionally biased region" description="Acidic residues" evidence="1">
    <location>
        <begin position="92"/>
        <end position="113"/>
    </location>
</feature>
<dbReference type="SUPFAM" id="SSF54593">
    <property type="entry name" value="Glyoxalase/Bleomycin resistance protein/Dihydroxybiphenyl dioxygenase"/>
    <property type="match status" value="1"/>
</dbReference>
<keyword evidence="4" id="KW-0560">Oxidoreductase</keyword>
<dbReference type="GO" id="GO:0051213">
    <property type="term" value="F:dioxygenase activity"/>
    <property type="evidence" value="ECO:0007669"/>
    <property type="project" value="UniProtKB-KW"/>
</dbReference>
<proteinExistence type="predicted"/>
<keyword evidence="2" id="KW-0472">Membrane</keyword>
<evidence type="ECO:0000256" key="1">
    <source>
        <dbReference type="SAM" id="MobiDB-lite"/>
    </source>
</evidence>
<evidence type="ECO:0000313" key="4">
    <source>
        <dbReference type="EMBL" id="MBB6032885.1"/>
    </source>
</evidence>
<feature type="region of interest" description="Disordered" evidence="1">
    <location>
        <begin position="90"/>
        <end position="167"/>
    </location>
</feature>
<keyword evidence="4" id="KW-0223">Dioxygenase</keyword>
<accession>A0A841FBY3</accession>
<feature type="transmembrane region" description="Helical" evidence="2">
    <location>
        <begin position="44"/>
        <end position="62"/>
    </location>
</feature>
<evidence type="ECO:0000256" key="2">
    <source>
        <dbReference type="SAM" id="Phobius"/>
    </source>
</evidence>
<dbReference type="Pfam" id="PF00903">
    <property type="entry name" value="Glyoxalase"/>
    <property type="match status" value="1"/>
</dbReference>
<dbReference type="Gene3D" id="3.10.180.10">
    <property type="entry name" value="2,3-Dihydroxybiphenyl 1,2-Dioxygenase, domain 1"/>
    <property type="match status" value="1"/>
</dbReference>
<dbReference type="InterPro" id="IPR004360">
    <property type="entry name" value="Glyas_Fos-R_dOase_dom"/>
</dbReference>
<feature type="domain" description="VOC" evidence="3">
    <location>
        <begin position="185"/>
        <end position="301"/>
    </location>
</feature>
<dbReference type="InterPro" id="IPR029068">
    <property type="entry name" value="Glyas_Bleomycin-R_OHBP_Dase"/>
</dbReference>
<dbReference type="InterPro" id="IPR037523">
    <property type="entry name" value="VOC_core"/>
</dbReference>
<comment type="caution">
    <text evidence="4">The sequence shown here is derived from an EMBL/GenBank/DDBJ whole genome shotgun (WGS) entry which is preliminary data.</text>
</comment>
<dbReference type="Proteomes" id="UP000548476">
    <property type="component" value="Unassembled WGS sequence"/>
</dbReference>
<organism evidence="4 5">
    <name type="scientific">Phytomonospora endophytica</name>
    <dbReference type="NCBI Taxonomy" id="714109"/>
    <lineage>
        <taxon>Bacteria</taxon>
        <taxon>Bacillati</taxon>
        <taxon>Actinomycetota</taxon>
        <taxon>Actinomycetes</taxon>
        <taxon>Micromonosporales</taxon>
        <taxon>Micromonosporaceae</taxon>
        <taxon>Phytomonospora</taxon>
    </lineage>
</organism>
<gene>
    <name evidence="4" type="ORF">HNR73_000732</name>
</gene>
<keyword evidence="2" id="KW-1133">Transmembrane helix</keyword>
<sequence length="304" mass="33089">MAVRQRRPARRPMSGRLLGAGLLILLSLFTLALAAGSRSITAGLLAFLLLGGGVAILTRERISNKLRRTPQAEPRNPPGPVEEFIAEMRGDDPDEEEEEEEPLDESELASIDDLEARLRVDEDPLPPPPPPPVAPRQRQPAWDPKPKPGDRNERYSGHVDELGGPLDDSRAFVSDETFLPAASVRDVAATLVVADIEVSVEFYTGLLGLVELDRSADAVLLEAGFGRVLLVRRRDDTPERHSPLMHLALEVSDVDNAYLQLQDRGVVFSHGPRAAITGGTYEVVAASFSDPDGHGLAITEIREL</sequence>
<feature type="compositionally biased region" description="Basic and acidic residues" evidence="1">
    <location>
        <begin position="144"/>
        <end position="161"/>
    </location>
</feature>
<keyword evidence="5" id="KW-1185">Reference proteome</keyword>
<dbReference type="GO" id="GO:0016829">
    <property type="term" value="F:lyase activity"/>
    <property type="evidence" value="ECO:0007669"/>
    <property type="project" value="UniProtKB-KW"/>
</dbReference>
<dbReference type="RefSeq" id="WP_184785819.1">
    <property type="nucleotide sequence ID" value="NZ_BONT01000020.1"/>
</dbReference>
<dbReference type="PROSITE" id="PS51819">
    <property type="entry name" value="VOC"/>
    <property type="match status" value="1"/>
</dbReference>
<name>A0A841FBY3_9ACTN</name>
<keyword evidence="4" id="KW-0456">Lyase</keyword>
<feature type="compositionally biased region" description="Pro residues" evidence="1">
    <location>
        <begin position="125"/>
        <end position="134"/>
    </location>
</feature>
<keyword evidence="2" id="KW-0812">Transmembrane</keyword>
<dbReference type="CDD" id="cd06587">
    <property type="entry name" value="VOC"/>
    <property type="match status" value="1"/>
</dbReference>
<dbReference type="EMBL" id="JACHGT010000002">
    <property type="protein sequence ID" value="MBB6032885.1"/>
    <property type="molecule type" value="Genomic_DNA"/>
</dbReference>